<dbReference type="AlphaFoldDB" id="A0AAE1GZ52"/>
<keyword evidence="1" id="KW-0240">DNA-directed RNA polymerase</keyword>
<proteinExistence type="predicted"/>
<organism evidence="1 2">
    <name type="scientific">Frankliniella fusca</name>
    <dbReference type="NCBI Taxonomy" id="407009"/>
    <lineage>
        <taxon>Eukaryota</taxon>
        <taxon>Metazoa</taxon>
        <taxon>Ecdysozoa</taxon>
        <taxon>Arthropoda</taxon>
        <taxon>Hexapoda</taxon>
        <taxon>Insecta</taxon>
        <taxon>Pterygota</taxon>
        <taxon>Neoptera</taxon>
        <taxon>Paraneoptera</taxon>
        <taxon>Thysanoptera</taxon>
        <taxon>Terebrantia</taxon>
        <taxon>Thripoidea</taxon>
        <taxon>Thripidae</taxon>
        <taxon>Frankliniella</taxon>
    </lineage>
</organism>
<name>A0AAE1GZ52_9NEOP</name>
<reference evidence="1" key="1">
    <citation type="submission" date="2021-07" db="EMBL/GenBank/DDBJ databases">
        <authorList>
            <person name="Catto M.A."/>
            <person name="Jacobson A."/>
            <person name="Kennedy G."/>
            <person name="Labadie P."/>
            <person name="Hunt B.G."/>
            <person name="Srinivasan R."/>
        </authorList>
    </citation>
    <scope>NUCLEOTIDE SEQUENCE</scope>
    <source>
        <strain evidence="1">PL_HMW_Pooled</strain>
        <tissue evidence="1">Head</tissue>
    </source>
</reference>
<keyword evidence="2" id="KW-1185">Reference proteome</keyword>
<gene>
    <name evidence="1" type="ORF">KUF71_021430</name>
</gene>
<protein>
    <submittedName>
        <fullName evidence="1">DNA-directed RNA polymerase I subunit RPA2</fullName>
    </submittedName>
</protein>
<comment type="caution">
    <text evidence="1">The sequence shown here is derived from an EMBL/GenBank/DDBJ whole genome shotgun (WGS) entry which is preliminary data.</text>
</comment>
<accession>A0AAE1GZ52</accession>
<dbReference type="EMBL" id="JAHWGI010000286">
    <property type="protein sequence ID" value="KAK3911769.1"/>
    <property type="molecule type" value="Genomic_DNA"/>
</dbReference>
<keyword evidence="1" id="KW-0804">Transcription</keyword>
<reference evidence="1" key="2">
    <citation type="journal article" date="2023" name="BMC Genomics">
        <title>Pest status, molecular evolution, and epigenetic factors derived from the genome assembly of Frankliniella fusca, a thysanopteran phytovirus vector.</title>
        <authorList>
            <person name="Catto M.A."/>
            <person name="Labadie P.E."/>
            <person name="Jacobson A.L."/>
            <person name="Kennedy G.G."/>
            <person name="Srinivasan R."/>
            <person name="Hunt B.G."/>
        </authorList>
    </citation>
    <scope>NUCLEOTIDE SEQUENCE</scope>
    <source>
        <strain evidence="1">PL_HMW_Pooled</strain>
    </source>
</reference>
<evidence type="ECO:0000313" key="1">
    <source>
        <dbReference type="EMBL" id="KAK3911769.1"/>
    </source>
</evidence>
<dbReference type="Proteomes" id="UP001219518">
    <property type="component" value="Unassembled WGS sequence"/>
</dbReference>
<dbReference type="GO" id="GO:0000428">
    <property type="term" value="C:DNA-directed RNA polymerase complex"/>
    <property type="evidence" value="ECO:0007669"/>
    <property type="project" value="UniProtKB-KW"/>
</dbReference>
<evidence type="ECO:0000313" key="2">
    <source>
        <dbReference type="Proteomes" id="UP001219518"/>
    </source>
</evidence>
<sequence length="131" mass="14948">MFKLKIEHLNRVSDQTSYKKTFRVVVTDGQLMDLRRARSIPNFTCLMVSLIGPLKRLEKDQAYQTLALTLEMAMRYVRACAFSDVTELLPDRLGSPFYECEVGQRTVGQPDSAYSGQTVWLLAANQQPTIR</sequence>